<keyword evidence="14" id="KW-1185">Reference proteome</keyword>
<feature type="domain" description="Coenzyme PQQ synthesis protein F-like C-terminal lobe" evidence="12">
    <location>
        <begin position="789"/>
        <end position="878"/>
    </location>
</feature>
<evidence type="ECO:0000313" key="13">
    <source>
        <dbReference type="EMBL" id="CAD7620937.1"/>
    </source>
</evidence>
<reference evidence="13" key="1">
    <citation type="submission" date="2020-11" db="EMBL/GenBank/DDBJ databases">
        <authorList>
            <person name="Tran Van P."/>
        </authorList>
    </citation>
    <scope>NUCLEOTIDE SEQUENCE</scope>
</reference>
<dbReference type="OrthoDB" id="6474849at2759"/>
<dbReference type="GO" id="GO:0046872">
    <property type="term" value="F:metal ion binding"/>
    <property type="evidence" value="ECO:0007669"/>
    <property type="project" value="UniProtKB-KW"/>
</dbReference>
<sequence length="1015" mass="117783">MHLILLNINILQKTMCALNLTNDSVAESYESIVKPNDDKRDYKAIVLTNGLKVLLISDRETDKSAAALTVGVGSMSDPRDVQGLAHLTERMLFLSTRKYPDDNDFQNYIANNGGTFTSCTPETFTGYSFDISTECFAEALDRFSQFFVEPLFTESATDREINAVQSEYERNVAMDWQREYYLDKFLSDSKHDYCKFSGNLESLKAIPVAKGINVRQELLSFHDRWYSANIMSLVVLGKESINSLEEIVIPLFSVIKHKSGVTLPKWQTNPLTADWLRKQCFVVPVIDERKLTITFPIEDMSQYYRSKPDEYLAELIGHEGRGGLLSELKARHWCTQLYMWSYCGLYRGFSFFNICVDLTEEGINRTNDIIALVFQYINLLKNEGPKQWVFNELKQLSNIEFQFKPKNEPGWIVQNLAYILQFFPINDCLSSYHVMDEYRPELIAQLLNELSADRMRVRVVGKQFESISDRTERWYGTKYSLQDIPPEKIQLWLNIGLNDRLALPPPNDFIPYNLNVKPIEDINQTEPQMIRNTEFSRIWYLQDFEFKIPKASYSFTLTNPLISEHPFNKNAAKLFTQLFRDSISEEISAAKLAQFWVHIYSTDNGITIFIDGYNDKLNTLLDIVVNKLITFKIDPKMFDIIKDIYIHDLKNSHGDQMVQLLGRNMLNITTDRIWTDEELIQTVDDLTIDNVSQFKDQFLSRFHIEAFIYGNVLKSEAIAVCDSFEHKFKSQLKTKPIALSQHFLNREIHLTEGSNYVFETKTSVHMINGIQVYYQISVKNNRTIALTELLKQIIKQPFIDVMTNKQQLGNFVGISVGGERGIKFFIESDYKPSFLNERIEAFIQWIHKYMEDMNETDFETQRQALITRKLVKPINIYTKFKKILNEIESKECNFNRQEFEVNAIKELSKQDIIHFFKKHLSHDSPDRRKLTVSIVTDNPINETDGKDVNTDDMPTPTEIVEWTRIENITQFKAQFGRYSGTECGHGMDIPVLDCVNAANGYRQRSLSLSTHQYRA</sequence>
<dbReference type="AlphaFoldDB" id="A0A7R9KDN6"/>
<evidence type="ECO:0000259" key="10">
    <source>
        <dbReference type="Pfam" id="PF05193"/>
    </source>
</evidence>
<dbReference type="Gene3D" id="3.30.830.10">
    <property type="entry name" value="Metalloenzyme, LuxS/M16 peptidase-like"/>
    <property type="match status" value="4"/>
</dbReference>
<dbReference type="PANTHER" id="PTHR43690">
    <property type="entry name" value="NARDILYSIN"/>
    <property type="match status" value="1"/>
</dbReference>
<feature type="signal peptide" evidence="8">
    <location>
        <begin position="1"/>
        <end position="16"/>
    </location>
</feature>
<protein>
    <submittedName>
        <fullName evidence="13">Uncharacterized protein</fullName>
    </submittedName>
</protein>
<dbReference type="PANTHER" id="PTHR43690:SF18">
    <property type="entry name" value="INSULIN-DEGRADING ENZYME-RELATED"/>
    <property type="match status" value="1"/>
</dbReference>
<keyword evidence="3" id="KW-0645">Protease</keyword>
<evidence type="ECO:0000259" key="12">
    <source>
        <dbReference type="Pfam" id="PF22456"/>
    </source>
</evidence>
<feature type="domain" description="Peptidase M16 middle/third" evidence="11">
    <location>
        <begin position="401"/>
        <end position="681"/>
    </location>
</feature>
<dbReference type="GO" id="GO:0051603">
    <property type="term" value="P:proteolysis involved in protein catabolic process"/>
    <property type="evidence" value="ECO:0007669"/>
    <property type="project" value="TreeGrafter"/>
</dbReference>
<keyword evidence="8" id="KW-0732">Signal</keyword>
<organism evidence="13">
    <name type="scientific">Medioppia subpectinata</name>
    <dbReference type="NCBI Taxonomy" id="1979941"/>
    <lineage>
        <taxon>Eukaryota</taxon>
        <taxon>Metazoa</taxon>
        <taxon>Ecdysozoa</taxon>
        <taxon>Arthropoda</taxon>
        <taxon>Chelicerata</taxon>
        <taxon>Arachnida</taxon>
        <taxon>Acari</taxon>
        <taxon>Acariformes</taxon>
        <taxon>Sarcoptiformes</taxon>
        <taxon>Oribatida</taxon>
        <taxon>Brachypylina</taxon>
        <taxon>Oppioidea</taxon>
        <taxon>Oppiidae</taxon>
        <taxon>Medioppia</taxon>
    </lineage>
</organism>
<evidence type="ECO:0000256" key="1">
    <source>
        <dbReference type="ARBA" id="ARBA00001947"/>
    </source>
</evidence>
<feature type="domain" description="Peptidase M16 N-terminal" evidence="9">
    <location>
        <begin position="52"/>
        <end position="172"/>
    </location>
</feature>
<dbReference type="EMBL" id="CAJPIZ010000406">
    <property type="protein sequence ID" value="CAG2101367.1"/>
    <property type="molecule type" value="Genomic_DNA"/>
</dbReference>
<dbReference type="Pfam" id="PF22456">
    <property type="entry name" value="PqqF-like_C_4"/>
    <property type="match status" value="1"/>
</dbReference>
<dbReference type="GO" id="GO:0005829">
    <property type="term" value="C:cytosol"/>
    <property type="evidence" value="ECO:0007669"/>
    <property type="project" value="TreeGrafter"/>
</dbReference>
<proteinExistence type="inferred from homology"/>
<dbReference type="EMBL" id="OC854981">
    <property type="protein sequence ID" value="CAD7620937.1"/>
    <property type="molecule type" value="Genomic_DNA"/>
</dbReference>
<dbReference type="InterPro" id="IPR007863">
    <property type="entry name" value="Peptidase_M16_C"/>
</dbReference>
<dbReference type="FunFam" id="3.30.830.10:FF:000012">
    <property type="entry name" value="Protease 3"/>
    <property type="match status" value="1"/>
</dbReference>
<feature type="domain" description="Peptidase M16 C-terminal" evidence="10">
    <location>
        <begin position="215"/>
        <end position="395"/>
    </location>
</feature>
<evidence type="ECO:0000256" key="8">
    <source>
        <dbReference type="SAM" id="SignalP"/>
    </source>
</evidence>
<evidence type="ECO:0000256" key="3">
    <source>
        <dbReference type="ARBA" id="ARBA00022670"/>
    </source>
</evidence>
<dbReference type="Proteomes" id="UP000759131">
    <property type="component" value="Unassembled WGS sequence"/>
</dbReference>
<dbReference type="GO" id="GO:0004222">
    <property type="term" value="F:metalloendopeptidase activity"/>
    <property type="evidence" value="ECO:0007669"/>
    <property type="project" value="UniProtKB-ARBA"/>
</dbReference>
<dbReference type="Pfam" id="PF16187">
    <property type="entry name" value="Peptidase_M16_M"/>
    <property type="match status" value="1"/>
</dbReference>
<keyword evidence="7" id="KW-0482">Metalloprotease</keyword>
<evidence type="ECO:0000256" key="4">
    <source>
        <dbReference type="ARBA" id="ARBA00022723"/>
    </source>
</evidence>
<evidence type="ECO:0000313" key="14">
    <source>
        <dbReference type="Proteomes" id="UP000759131"/>
    </source>
</evidence>
<keyword evidence="5" id="KW-0378">Hydrolase</keyword>
<keyword evidence="4" id="KW-0479">Metal-binding</keyword>
<dbReference type="InterPro" id="IPR032632">
    <property type="entry name" value="Peptidase_M16_M"/>
</dbReference>
<evidence type="ECO:0000256" key="7">
    <source>
        <dbReference type="ARBA" id="ARBA00023049"/>
    </source>
</evidence>
<dbReference type="FunFam" id="3.30.830.10:FF:000005">
    <property type="entry name" value="nardilysin isoform X1"/>
    <property type="match status" value="1"/>
</dbReference>
<evidence type="ECO:0000259" key="11">
    <source>
        <dbReference type="Pfam" id="PF16187"/>
    </source>
</evidence>
<dbReference type="SUPFAM" id="SSF63411">
    <property type="entry name" value="LuxS/MPP-like metallohydrolase"/>
    <property type="match status" value="4"/>
</dbReference>
<gene>
    <name evidence="13" type="ORF">OSB1V03_LOCUS1417</name>
</gene>
<comment type="similarity">
    <text evidence="2">Belongs to the peptidase M16 family.</text>
</comment>
<evidence type="ECO:0000256" key="6">
    <source>
        <dbReference type="ARBA" id="ARBA00022833"/>
    </source>
</evidence>
<dbReference type="Pfam" id="PF00675">
    <property type="entry name" value="Peptidase_M16"/>
    <property type="match status" value="1"/>
</dbReference>
<keyword evidence="6" id="KW-0862">Zinc</keyword>
<feature type="chain" id="PRO_5036210876" evidence="8">
    <location>
        <begin position="17"/>
        <end position="1015"/>
    </location>
</feature>
<dbReference type="InterPro" id="IPR011765">
    <property type="entry name" value="Pept_M16_N"/>
</dbReference>
<name>A0A7R9KDN6_9ACAR</name>
<dbReference type="InterPro" id="IPR011249">
    <property type="entry name" value="Metalloenz_LuxS/M16"/>
</dbReference>
<accession>A0A7R9KDN6</accession>
<evidence type="ECO:0000256" key="5">
    <source>
        <dbReference type="ARBA" id="ARBA00022801"/>
    </source>
</evidence>
<dbReference type="GO" id="GO:0043171">
    <property type="term" value="P:peptide catabolic process"/>
    <property type="evidence" value="ECO:0007669"/>
    <property type="project" value="TreeGrafter"/>
</dbReference>
<comment type="cofactor">
    <cofactor evidence="1">
        <name>Zn(2+)</name>
        <dbReference type="ChEBI" id="CHEBI:29105"/>
    </cofactor>
</comment>
<dbReference type="InterPro" id="IPR050626">
    <property type="entry name" value="Peptidase_M16"/>
</dbReference>
<dbReference type="GO" id="GO:0005739">
    <property type="term" value="C:mitochondrion"/>
    <property type="evidence" value="ECO:0007669"/>
    <property type="project" value="TreeGrafter"/>
</dbReference>
<dbReference type="Pfam" id="PF05193">
    <property type="entry name" value="Peptidase_M16_C"/>
    <property type="match status" value="1"/>
</dbReference>
<dbReference type="InterPro" id="IPR054734">
    <property type="entry name" value="PqqF-like_C_4"/>
</dbReference>
<evidence type="ECO:0000259" key="9">
    <source>
        <dbReference type="Pfam" id="PF00675"/>
    </source>
</evidence>
<evidence type="ECO:0000256" key="2">
    <source>
        <dbReference type="ARBA" id="ARBA00007261"/>
    </source>
</evidence>